<keyword evidence="9" id="KW-0862">Zinc</keyword>
<reference evidence="23 24" key="1">
    <citation type="submission" date="2018-03" db="EMBL/GenBank/DDBJ databases">
        <title>Draft genome sequence of Rohu Carp (Labeo rohita).</title>
        <authorList>
            <person name="Das P."/>
            <person name="Kushwaha B."/>
            <person name="Joshi C.G."/>
            <person name="Kumar D."/>
            <person name="Nagpure N.S."/>
            <person name="Sahoo L."/>
            <person name="Das S.P."/>
            <person name="Bit A."/>
            <person name="Patnaik S."/>
            <person name="Meher P.K."/>
            <person name="Jayasankar P."/>
            <person name="Koringa P.G."/>
            <person name="Patel N.V."/>
            <person name="Hinsu A.T."/>
            <person name="Kumar R."/>
            <person name="Pandey M."/>
            <person name="Agarwal S."/>
            <person name="Srivastava S."/>
            <person name="Singh M."/>
            <person name="Iquebal M.A."/>
            <person name="Jaiswal S."/>
            <person name="Angadi U.B."/>
            <person name="Kumar N."/>
            <person name="Raza M."/>
            <person name="Shah T.M."/>
            <person name="Rai A."/>
            <person name="Jena J.K."/>
        </authorList>
    </citation>
    <scope>NUCLEOTIDE SEQUENCE [LARGE SCALE GENOMIC DNA]</scope>
    <source>
        <strain evidence="23">DASCIFA01</strain>
        <tissue evidence="23">Testis</tissue>
    </source>
</reference>
<dbReference type="Pfam" id="PF00628">
    <property type="entry name" value="PHD"/>
    <property type="match status" value="2"/>
</dbReference>
<comment type="subcellular location">
    <subcellularLocation>
        <location evidence="1">Nucleus</location>
    </subcellularLocation>
</comment>
<keyword evidence="23" id="KW-0347">Helicase</keyword>
<dbReference type="PROSITE" id="PS51192">
    <property type="entry name" value="HELICASE_ATP_BIND_1"/>
    <property type="match status" value="1"/>
</dbReference>
<dbReference type="Pfam" id="PF00176">
    <property type="entry name" value="SNF2-rel_dom"/>
    <property type="match status" value="1"/>
</dbReference>
<dbReference type="Pfam" id="PF00385">
    <property type="entry name" value="Chromo"/>
    <property type="match status" value="1"/>
</dbReference>
<evidence type="ECO:0000256" key="17">
    <source>
        <dbReference type="PROSITE-ProRule" id="PRU00146"/>
    </source>
</evidence>
<keyword evidence="12" id="KW-0805">Transcription regulation</keyword>
<dbReference type="Gene3D" id="1.10.30.10">
    <property type="entry name" value="High mobility group box domain"/>
    <property type="match status" value="1"/>
</dbReference>
<evidence type="ECO:0000256" key="1">
    <source>
        <dbReference type="ARBA" id="ARBA00004123"/>
    </source>
</evidence>
<dbReference type="InterPro" id="IPR013083">
    <property type="entry name" value="Znf_RING/FYVE/PHD"/>
</dbReference>
<dbReference type="CDD" id="cd18793">
    <property type="entry name" value="SF2_C_SNF"/>
    <property type="match status" value="1"/>
</dbReference>
<dbReference type="GO" id="GO:0003682">
    <property type="term" value="F:chromatin binding"/>
    <property type="evidence" value="ECO:0007669"/>
    <property type="project" value="TreeGrafter"/>
</dbReference>
<dbReference type="Gene3D" id="3.30.40.10">
    <property type="entry name" value="Zinc/RING finger domain, C3HC4 (zinc finger)"/>
    <property type="match status" value="2"/>
</dbReference>
<dbReference type="SUPFAM" id="SSF52540">
    <property type="entry name" value="P-loop containing nucleoside triphosphate hydrolases"/>
    <property type="match status" value="2"/>
</dbReference>
<gene>
    <name evidence="23" type="ORF">ROHU_036799</name>
</gene>
<dbReference type="InterPro" id="IPR012957">
    <property type="entry name" value="CHD_C2"/>
</dbReference>
<dbReference type="InterPro" id="IPR009463">
    <property type="entry name" value="DUF1087"/>
</dbReference>
<feature type="compositionally biased region" description="Low complexity" evidence="18">
    <location>
        <begin position="43"/>
        <end position="53"/>
    </location>
</feature>
<dbReference type="GO" id="GO:0004386">
    <property type="term" value="F:helicase activity"/>
    <property type="evidence" value="ECO:0007669"/>
    <property type="project" value="UniProtKB-KW"/>
</dbReference>
<dbReference type="Pfam" id="PF08073">
    <property type="entry name" value="CHDNT"/>
    <property type="match status" value="1"/>
</dbReference>
<keyword evidence="8" id="KW-0378">Hydrolase</keyword>
<dbReference type="SUPFAM" id="SSF57903">
    <property type="entry name" value="FYVE/PHD zinc finger"/>
    <property type="match status" value="2"/>
</dbReference>
<dbReference type="SMART" id="SM00249">
    <property type="entry name" value="PHD"/>
    <property type="match status" value="2"/>
</dbReference>
<evidence type="ECO:0000259" key="21">
    <source>
        <dbReference type="PROSITE" id="PS51192"/>
    </source>
</evidence>
<evidence type="ECO:0000256" key="6">
    <source>
        <dbReference type="ARBA" id="ARBA00022741"/>
    </source>
</evidence>
<feature type="compositionally biased region" description="Basic and acidic residues" evidence="18">
    <location>
        <begin position="643"/>
        <end position="659"/>
    </location>
</feature>
<accession>A0A498MQR2</accession>
<feature type="compositionally biased region" description="Basic and acidic residues" evidence="18">
    <location>
        <begin position="1666"/>
        <end position="1711"/>
    </location>
</feature>
<feature type="compositionally biased region" description="Basic and acidic residues" evidence="18">
    <location>
        <begin position="1602"/>
        <end position="1658"/>
    </location>
</feature>
<dbReference type="PANTHER" id="PTHR45623">
    <property type="entry name" value="CHROMODOMAIN-HELICASE-DNA-BINDING PROTEIN 3-RELATED-RELATED"/>
    <property type="match status" value="1"/>
</dbReference>
<keyword evidence="14" id="KW-0804">Transcription</keyword>
<dbReference type="InterPro" id="IPR023780">
    <property type="entry name" value="Chromo_domain"/>
</dbReference>
<evidence type="ECO:0000259" key="20">
    <source>
        <dbReference type="PROSITE" id="PS50016"/>
    </source>
</evidence>
<dbReference type="InterPro" id="IPR001650">
    <property type="entry name" value="Helicase_C-like"/>
</dbReference>
<dbReference type="PROSITE" id="PS50016">
    <property type="entry name" value="ZF_PHD_2"/>
    <property type="match status" value="2"/>
</dbReference>
<evidence type="ECO:0000256" key="10">
    <source>
        <dbReference type="ARBA" id="ARBA00022840"/>
    </source>
</evidence>
<dbReference type="SMART" id="SM00298">
    <property type="entry name" value="CHROMO"/>
    <property type="match status" value="2"/>
</dbReference>
<feature type="compositionally biased region" description="Pro residues" evidence="18">
    <location>
        <begin position="474"/>
        <end position="497"/>
    </location>
</feature>
<feature type="compositionally biased region" description="Low complexity" evidence="18">
    <location>
        <begin position="195"/>
        <end position="205"/>
    </location>
</feature>
<evidence type="ECO:0000313" key="23">
    <source>
        <dbReference type="EMBL" id="RXN21664.1"/>
    </source>
</evidence>
<dbReference type="CDD" id="cd18662">
    <property type="entry name" value="CD2_tandem_CHD3-4_like"/>
    <property type="match status" value="1"/>
</dbReference>
<dbReference type="Gene3D" id="3.40.50.10810">
    <property type="entry name" value="Tandem AAA-ATPase domain"/>
    <property type="match status" value="1"/>
</dbReference>
<evidence type="ECO:0000256" key="11">
    <source>
        <dbReference type="ARBA" id="ARBA00022853"/>
    </source>
</evidence>
<feature type="domain" description="Chromo" evidence="19">
    <location>
        <begin position="587"/>
        <end position="623"/>
    </location>
</feature>
<dbReference type="FunFam" id="3.40.50.300:FF:000015">
    <property type="entry name" value="chromodomain-helicase-DNA-binding protein 9 isoform X1"/>
    <property type="match status" value="1"/>
</dbReference>
<feature type="compositionally biased region" description="Pro residues" evidence="18">
    <location>
        <begin position="206"/>
        <end position="215"/>
    </location>
</feature>
<evidence type="ECO:0000256" key="16">
    <source>
        <dbReference type="ARBA" id="ARBA00049360"/>
    </source>
</evidence>
<dbReference type="InterPro" id="IPR049730">
    <property type="entry name" value="SNF2/RAD54-like_C"/>
</dbReference>
<keyword evidence="10" id="KW-0067">ATP-binding</keyword>
<feature type="compositionally biased region" description="Low complexity" evidence="18">
    <location>
        <begin position="279"/>
        <end position="293"/>
    </location>
</feature>
<evidence type="ECO:0000256" key="13">
    <source>
        <dbReference type="ARBA" id="ARBA00023125"/>
    </source>
</evidence>
<dbReference type="PROSITE" id="PS51194">
    <property type="entry name" value="HELICASE_CTER"/>
    <property type="match status" value="1"/>
</dbReference>
<keyword evidence="3" id="KW-0597">Phosphoprotein</keyword>
<feature type="compositionally biased region" description="Basic residues" evidence="18">
    <location>
        <begin position="72"/>
        <end position="83"/>
    </location>
</feature>
<dbReference type="InterPro" id="IPR001965">
    <property type="entry name" value="Znf_PHD"/>
</dbReference>
<dbReference type="FunFam" id="3.40.50.10810:FF:000001">
    <property type="entry name" value="chromodomain-helicase-DNA-binding protein 3 isoform X1"/>
    <property type="match status" value="1"/>
</dbReference>
<dbReference type="InterPro" id="IPR014001">
    <property type="entry name" value="Helicase_ATP-bd"/>
</dbReference>
<keyword evidence="4" id="KW-0479">Metal-binding</keyword>
<evidence type="ECO:0000256" key="18">
    <source>
        <dbReference type="SAM" id="MobiDB-lite"/>
    </source>
</evidence>
<dbReference type="InterPro" id="IPR036388">
    <property type="entry name" value="WH-like_DNA-bd_sf"/>
</dbReference>
<feature type="domain" description="PHD-type" evidence="20">
    <location>
        <begin position="410"/>
        <end position="457"/>
    </location>
</feature>
<dbReference type="STRING" id="84645.A0A498MQR2"/>
<dbReference type="GO" id="GO:0008270">
    <property type="term" value="F:zinc ion binding"/>
    <property type="evidence" value="ECO:0007669"/>
    <property type="project" value="UniProtKB-KW"/>
</dbReference>
<evidence type="ECO:0000259" key="22">
    <source>
        <dbReference type="PROSITE" id="PS51194"/>
    </source>
</evidence>
<feature type="compositionally biased region" description="Basic and acidic residues" evidence="18">
    <location>
        <begin position="1531"/>
        <end position="1548"/>
    </location>
</feature>
<evidence type="ECO:0000256" key="12">
    <source>
        <dbReference type="ARBA" id="ARBA00023015"/>
    </source>
</evidence>
<feature type="compositionally biased region" description="Acidic residues" evidence="18">
    <location>
        <begin position="21"/>
        <end position="37"/>
    </location>
</feature>
<dbReference type="InterPro" id="IPR019787">
    <property type="entry name" value="Znf_PHD-finger"/>
</dbReference>
<dbReference type="PROSITE" id="PS50013">
    <property type="entry name" value="CHROMO_2"/>
    <property type="match status" value="1"/>
</dbReference>
<evidence type="ECO:0000256" key="4">
    <source>
        <dbReference type="ARBA" id="ARBA00022723"/>
    </source>
</evidence>
<feature type="region of interest" description="Disordered" evidence="18">
    <location>
        <begin position="1294"/>
        <end position="1346"/>
    </location>
</feature>
<dbReference type="PANTHER" id="PTHR45623:SF9">
    <property type="entry name" value="CHROMODOMAIN-HELICASE-DNA-BINDING PROTEIN 3"/>
    <property type="match status" value="1"/>
</dbReference>
<dbReference type="CDD" id="cd15532">
    <property type="entry name" value="PHD2_CHD_II"/>
    <property type="match status" value="1"/>
</dbReference>
<dbReference type="CDD" id="cd15531">
    <property type="entry name" value="PHD1_CHD_II"/>
    <property type="match status" value="1"/>
</dbReference>
<feature type="compositionally biased region" description="Basic and acidic residues" evidence="18">
    <location>
        <begin position="556"/>
        <end position="566"/>
    </location>
</feature>
<dbReference type="SMART" id="SM01147">
    <property type="entry name" value="DUF1087"/>
    <property type="match status" value="1"/>
</dbReference>
<dbReference type="Gene3D" id="1.10.10.60">
    <property type="entry name" value="Homeodomain-like"/>
    <property type="match status" value="1"/>
</dbReference>
<keyword evidence="15" id="KW-0539">Nucleus</keyword>
<feature type="region of interest" description="Disordered" evidence="18">
    <location>
        <begin position="1"/>
        <end position="110"/>
    </location>
</feature>
<dbReference type="SUPFAM" id="SSF54160">
    <property type="entry name" value="Chromo domain-like"/>
    <property type="match status" value="2"/>
</dbReference>
<dbReference type="GO" id="GO:0016887">
    <property type="term" value="F:ATP hydrolysis activity"/>
    <property type="evidence" value="ECO:0007669"/>
    <property type="project" value="TreeGrafter"/>
</dbReference>
<keyword evidence="11" id="KW-0156">Chromatin regulator</keyword>
<organism evidence="23 24">
    <name type="scientific">Labeo rohita</name>
    <name type="common">Indian major carp</name>
    <name type="synonym">Cyprinus rohita</name>
    <dbReference type="NCBI Taxonomy" id="84645"/>
    <lineage>
        <taxon>Eukaryota</taxon>
        <taxon>Metazoa</taxon>
        <taxon>Chordata</taxon>
        <taxon>Craniata</taxon>
        <taxon>Vertebrata</taxon>
        <taxon>Euteleostomi</taxon>
        <taxon>Actinopterygii</taxon>
        <taxon>Neopterygii</taxon>
        <taxon>Teleostei</taxon>
        <taxon>Ostariophysi</taxon>
        <taxon>Cypriniformes</taxon>
        <taxon>Cyprinidae</taxon>
        <taxon>Labeoninae</taxon>
        <taxon>Labeonini</taxon>
        <taxon>Labeo</taxon>
    </lineage>
</organism>
<feature type="region of interest" description="Disordered" evidence="18">
    <location>
        <begin position="474"/>
        <end position="499"/>
    </location>
</feature>
<dbReference type="SUPFAM" id="SSF46689">
    <property type="entry name" value="Homeodomain-like"/>
    <property type="match status" value="1"/>
</dbReference>
<evidence type="ECO:0000259" key="19">
    <source>
        <dbReference type="PROSITE" id="PS50013"/>
    </source>
</evidence>
<evidence type="ECO:0000313" key="24">
    <source>
        <dbReference type="Proteomes" id="UP000290572"/>
    </source>
</evidence>
<feature type="domain" description="Helicase C-terminal" evidence="22">
    <location>
        <begin position="1017"/>
        <end position="1182"/>
    </location>
</feature>
<dbReference type="InterPro" id="IPR027417">
    <property type="entry name" value="P-loop_NTPase"/>
</dbReference>
<dbReference type="CDD" id="cd00084">
    <property type="entry name" value="HMG-box_SF"/>
    <property type="match status" value="1"/>
</dbReference>
<dbReference type="SMART" id="SM00487">
    <property type="entry name" value="DEXDc"/>
    <property type="match status" value="1"/>
</dbReference>
<evidence type="ECO:0000256" key="2">
    <source>
        <dbReference type="ARBA" id="ARBA00007025"/>
    </source>
</evidence>
<feature type="domain" description="PHD-type" evidence="20">
    <location>
        <begin position="325"/>
        <end position="372"/>
    </location>
</feature>
<dbReference type="CDD" id="cd18667">
    <property type="entry name" value="CD1_tandem_CHD3-4_like"/>
    <property type="match status" value="1"/>
</dbReference>
<keyword evidence="6" id="KW-0547">Nucleotide-binding</keyword>
<dbReference type="FunFam" id="3.30.40.10:FF:000001">
    <property type="entry name" value="chromodomain-helicase-DNA-binding protein 3 isoform X1"/>
    <property type="match status" value="1"/>
</dbReference>
<dbReference type="FunFam" id="2.40.50.40:FF:000017">
    <property type="entry name" value="chromodomain-helicase-DNA-binding protein 3 isoform X3"/>
    <property type="match status" value="1"/>
</dbReference>
<dbReference type="SMART" id="SM00490">
    <property type="entry name" value="HELICc"/>
    <property type="match status" value="1"/>
</dbReference>
<proteinExistence type="inferred from homology"/>
<dbReference type="SUPFAM" id="SSF47095">
    <property type="entry name" value="HMG-box"/>
    <property type="match status" value="1"/>
</dbReference>
<dbReference type="InterPro" id="IPR002464">
    <property type="entry name" value="DNA/RNA_helicase_DEAH_CS"/>
</dbReference>
<dbReference type="PROSITE" id="PS01359">
    <property type="entry name" value="ZF_PHD_1"/>
    <property type="match status" value="2"/>
</dbReference>
<dbReference type="SMART" id="SM01146">
    <property type="entry name" value="DUF1086"/>
    <property type="match status" value="1"/>
</dbReference>
<keyword evidence="24" id="KW-1185">Reference proteome</keyword>
<feature type="region of interest" description="Disordered" evidence="18">
    <location>
        <begin position="541"/>
        <end position="566"/>
    </location>
</feature>
<dbReference type="InterPro" id="IPR019786">
    <property type="entry name" value="Zinc_finger_PHD-type_CS"/>
</dbReference>
<dbReference type="FunFam" id="2.40.50.40:FF:000003">
    <property type="entry name" value="chromodomain-helicase-DNA-binding protein 3 isoform X1"/>
    <property type="match status" value="1"/>
</dbReference>
<feature type="compositionally biased region" description="Basic and acidic residues" evidence="18">
    <location>
        <begin position="1512"/>
        <end position="1522"/>
    </location>
</feature>
<feature type="compositionally biased region" description="Polar residues" evidence="18">
    <location>
        <begin position="1570"/>
        <end position="1584"/>
    </location>
</feature>
<dbReference type="Gene3D" id="2.40.50.40">
    <property type="match status" value="1"/>
</dbReference>
<dbReference type="GO" id="GO:0003677">
    <property type="term" value="F:DNA binding"/>
    <property type="evidence" value="ECO:0007669"/>
    <property type="project" value="UniProtKB-KW"/>
</dbReference>
<feature type="region of interest" description="Disordered" evidence="18">
    <location>
        <begin position="643"/>
        <end position="673"/>
    </location>
</feature>
<evidence type="ECO:0000256" key="15">
    <source>
        <dbReference type="ARBA" id="ARBA00023242"/>
    </source>
</evidence>
<dbReference type="GO" id="GO:0042393">
    <property type="term" value="F:histone binding"/>
    <property type="evidence" value="ECO:0007669"/>
    <property type="project" value="TreeGrafter"/>
</dbReference>
<dbReference type="InterPro" id="IPR009462">
    <property type="entry name" value="CHD_II_SANT-like"/>
</dbReference>
<dbReference type="Pfam" id="PF06465">
    <property type="entry name" value="DUF1087"/>
    <property type="match status" value="1"/>
</dbReference>
<feature type="compositionally biased region" description="Basic and acidic residues" evidence="18">
    <location>
        <begin position="1326"/>
        <end position="1344"/>
    </location>
</feature>
<evidence type="ECO:0000256" key="7">
    <source>
        <dbReference type="ARBA" id="ARBA00022771"/>
    </source>
</evidence>
<dbReference type="GO" id="GO:0016581">
    <property type="term" value="C:NuRD complex"/>
    <property type="evidence" value="ECO:0007669"/>
    <property type="project" value="TreeGrafter"/>
</dbReference>
<dbReference type="Gene3D" id="1.10.10.10">
    <property type="entry name" value="Winged helix-like DNA-binding domain superfamily/Winged helix DNA-binding domain"/>
    <property type="match status" value="1"/>
</dbReference>
<dbReference type="InterPro" id="IPR012958">
    <property type="entry name" value="CHD_N"/>
</dbReference>
<feature type="compositionally biased region" description="Basic residues" evidence="18">
    <location>
        <begin position="295"/>
        <end position="310"/>
    </location>
</feature>
<dbReference type="PROSITE" id="PS00690">
    <property type="entry name" value="DEAH_ATP_HELICASE"/>
    <property type="match status" value="1"/>
</dbReference>
<feature type="region of interest" description="Disordered" evidence="18">
    <location>
        <begin position="1468"/>
        <end position="1711"/>
    </location>
</feature>
<evidence type="ECO:0000256" key="5">
    <source>
        <dbReference type="ARBA" id="ARBA00022737"/>
    </source>
</evidence>
<comment type="catalytic activity">
    <reaction evidence="16">
        <text>ATP + H2O = ADP + phosphate + H(+)</text>
        <dbReference type="Rhea" id="RHEA:13065"/>
        <dbReference type="ChEBI" id="CHEBI:15377"/>
        <dbReference type="ChEBI" id="CHEBI:15378"/>
        <dbReference type="ChEBI" id="CHEBI:30616"/>
        <dbReference type="ChEBI" id="CHEBI:43474"/>
        <dbReference type="ChEBI" id="CHEBI:456216"/>
    </reaction>
</comment>
<dbReference type="GO" id="GO:0140658">
    <property type="term" value="F:ATP-dependent chromatin remodeler activity"/>
    <property type="evidence" value="ECO:0007669"/>
    <property type="project" value="TreeGrafter"/>
</dbReference>
<feature type="compositionally biased region" description="Polar residues" evidence="18">
    <location>
        <begin position="1488"/>
        <end position="1506"/>
    </location>
</feature>
<dbReference type="CDD" id="cd18055">
    <property type="entry name" value="DEXHc_CHD3"/>
    <property type="match status" value="1"/>
</dbReference>
<keyword evidence="5" id="KW-0677">Repeat</keyword>
<keyword evidence="7 17" id="KW-0863">Zinc-finger</keyword>
<comment type="caution">
    <text evidence="23">The sequence shown here is derived from an EMBL/GenBank/DDBJ whole genome shotgun (WGS) entry which is preliminary data.</text>
</comment>
<dbReference type="InterPro" id="IPR000953">
    <property type="entry name" value="Chromo/chromo_shadow_dom"/>
</dbReference>
<feature type="compositionally biased region" description="Basic residues" evidence="18">
    <location>
        <begin position="227"/>
        <end position="249"/>
    </location>
</feature>
<dbReference type="InterPro" id="IPR036910">
    <property type="entry name" value="HMG_box_dom_sf"/>
</dbReference>
<feature type="compositionally biased region" description="Acidic residues" evidence="18">
    <location>
        <begin position="269"/>
        <end position="278"/>
    </location>
</feature>
<sequence length="1915" mass="217400">MSSLLRSCEEDEGTAVNSEGGDFDEEEEDDGDLDENASDINSPAAPRETAARAAPDDGDDITETSDRDNLGKKKRGPKKKKETKKKDKDKEGKMAKARKRKKIPVEMKTSAQLAREWGLEDVDHTFTEEDYRTLTNYKAFSQFMRPMIAKKNPKIPMSKMMTILGAKWREFSSNNPFKGSAAAVAAAAAAAAAAVAEQVSAATASPEPPPQPPPLRKAKTKEGKGPGYKKRSKSPRVSDKKKPKPKKMAPLRIKLGTLGNKRKKSSSSEEVDEDDSEQENSSVHSSSVRSDSSGRVKKNKRGRPAKKKKKALGDEDGDGYETDHQDYCEVCQQGGEIILCDTCPRAYHLVCLEPELEKAPEGKWSCPHCEKEGIQWEAKEEDFEDFEEECDDVRDVEPGLGGEEEEDDHMEFCRVCKDGGELLCCDSCPSSYHIHCLNPPLPEIPNGEWLCPRCTCPPIKGRVQKILHWRWGDPPPPVPVPPPPDAPPDAPPPPPMKGRPEREFFVKLAAQSYWHCTWITELQLEIFHSVMFRNYQRKTDMDEPPSLDYGSGGEEDSGKSEKRRAKDPQYAILEEKYYRYGIKPEWMMVHRIINHSMDKKGNYHYLVKWRDLTYDQCTWERDELDIPEFGGHKAAYWRHREEVMKEDPEKPRKMRRREENDDAPSTPVNDPTIKYEEQPDFVTETGGTLHLYQLEGLNWLRFSWAQGTDTILADEMGLGKTIQTIVFLYSLFKEGHTKGPFLVSAPLSTIINWEREFEMWAPDFYVVTYTGDKDSRAIIRENEFTFDDTAVKGGKKAFKLRREAPIKFHVLLTSYELVTIDQNVLKSIDWACLVVDEAHRLKNNQSKFFRRLNDYKIDHKLLLTGTPLQNNLEELFHLLNFLTPNRFNNLEGFLEEFADISKEDQIKKLHDLLGPHMLRRLKADVFKNMPAKTELIVRVELSPMQKKYYKFILTRNFEALNSKGGGNQVSLLNIMMDLKKCCNHPYLFPVASAEAPKTPSGAYEGAGLTKASGKLMLLQKMLRKLKEQGHRVLVFSQMTKMLDLLEDFLDYEGYKYERIDGGITGALRQEAIDRFNAPGACQFCFLLSTRAGGLGINLATADTVIIFDSDWNPHNDIQAFSRAHRIGQANKVMIYRFVTRASVEERITQVAKRKMMLTHLVVRPGLGSKAGSMSKQELDDILKFGTEELFKDEIEGDNKDDDSSVIHYDNAAIERLLDRSQDATDDSDMQNMNEYLSSFKVAQYTVREDDKEENVDPDYWEKLLRHHYEQQQEDLARNLGKGKRVRKQVNYNDAAQEDQEWHADISDNQSEYSVGSEEEDEDFDERPEGRRQSRRQLRNEKDKPLPPLLARVGGNIEVLGFNTRQRKAFLNAIMRWGMPAQDAFSSQWLVRDLRGKSEKEFKAYVSLFMRHLCEPVADGSETFADGVPREGLCRQPVLTRIGVMSLVKKKVQEFEHINGKWSMPELKPEITVDSKKSSRASSPAIKTDTPTPEMSCNNTPCTSKPATPSPPDKIEKGLKEVEKDECESLTEPEREREKEKAKEGKEGESVESAEQGETSTTVKEGEKDPVTTSEKAQTSESPTKASDDSKTKESLAISQSSPKEKSEKEKQEEESAEKEASLEKTSDSPSVKDESREALKGDKGEKREKTGEEKEKSEGSSPPTETTEKKEKLDQSSDVKKEEVKGEKDAVKEVRGQREEVPKGNGKPIERPRFMFNIADGGFTELHTLWQNEERAAISSGKINEIWHRRHDFWLLAGIVCHGYARWQDIQNDPQFAIVNEPFKTQANKGNFLEMKNKFLARRFKPIPPGPYATPQNFGPPFTPAPSAALTLAGANYSQMPPGAFISEASSCLKTKEHDVLQRQRVVDLWKDGKSEGSIGQELRMPKSTVHSIIVKYRLSNTVENLPRNGRPKKP</sequence>
<evidence type="ECO:0000256" key="8">
    <source>
        <dbReference type="ARBA" id="ARBA00022801"/>
    </source>
</evidence>
<dbReference type="EMBL" id="QBIY01012612">
    <property type="protein sequence ID" value="RXN21664.1"/>
    <property type="molecule type" value="Genomic_DNA"/>
</dbReference>
<dbReference type="InterPro" id="IPR009057">
    <property type="entry name" value="Homeodomain-like_sf"/>
</dbReference>
<protein>
    <submittedName>
        <fullName evidence="23">Chromodomain-helicase-DNA-binding 3-like protein</fullName>
    </submittedName>
</protein>
<evidence type="ECO:0000256" key="14">
    <source>
        <dbReference type="ARBA" id="ARBA00023163"/>
    </source>
</evidence>
<dbReference type="InterPro" id="IPR000330">
    <property type="entry name" value="SNF2_N"/>
</dbReference>
<feature type="region of interest" description="Disordered" evidence="18">
    <location>
        <begin position="195"/>
        <end position="319"/>
    </location>
</feature>
<comment type="similarity">
    <text evidence="2">Belongs to the SNF2/RAD54 helicase family.</text>
</comment>
<dbReference type="Pfam" id="PF00271">
    <property type="entry name" value="Helicase_C"/>
    <property type="match status" value="1"/>
</dbReference>
<dbReference type="Pfam" id="PF08074">
    <property type="entry name" value="CHDCT2"/>
    <property type="match status" value="1"/>
</dbReference>
<name>A0A498MQR2_LABRO</name>
<dbReference type="FunFam" id="3.30.40.10:FF:000011">
    <property type="entry name" value="chromodomain-helicase-DNA-binding protein 4 isoform X1"/>
    <property type="match status" value="1"/>
</dbReference>
<feature type="compositionally biased region" description="Basic and acidic residues" evidence="18">
    <location>
        <begin position="84"/>
        <end position="94"/>
    </location>
</feature>
<dbReference type="Gene3D" id="3.40.50.300">
    <property type="entry name" value="P-loop containing nucleotide triphosphate hydrolases"/>
    <property type="match status" value="1"/>
</dbReference>
<feature type="domain" description="Helicase ATP-binding" evidence="21">
    <location>
        <begin position="701"/>
        <end position="885"/>
    </location>
</feature>
<evidence type="ECO:0000256" key="3">
    <source>
        <dbReference type="ARBA" id="ARBA00022553"/>
    </source>
</evidence>
<dbReference type="Proteomes" id="UP000290572">
    <property type="component" value="Unassembled WGS sequence"/>
</dbReference>
<dbReference type="InterPro" id="IPR038718">
    <property type="entry name" value="SNF2-like_sf"/>
</dbReference>
<dbReference type="Pfam" id="PF06461">
    <property type="entry name" value="CHDII_SANT-like"/>
    <property type="match status" value="1"/>
</dbReference>
<dbReference type="GO" id="GO:0005524">
    <property type="term" value="F:ATP binding"/>
    <property type="evidence" value="ECO:0007669"/>
    <property type="project" value="UniProtKB-KW"/>
</dbReference>
<dbReference type="InterPro" id="IPR011011">
    <property type="entry name" value="Znf_FYVE_PHD"/>
</dbReference>
<keyword evidence="13 23" id="KW-0238">DNA-binding</keyword>
<feature type="compositionally biased region" description="Acidic residues" evidence="18">
    <location>
        <begin position="1316"/>
        <end position="1325"/>
    </location>
</feature>
<dbReference type="InterPro" id="IPR016197">
    <property type="entry name" value="Chromo-like_dom_sf"/>
</dbReference>
<evidence type="ECO:0000256" key="9">
    <source>
        <dbReference type="ARBA" id="ARBA00022833"/>
    </source>
</evidence>